<dbReference type="OrthoDB" id="1747274at2759"/>
<evidence type="ECO:0000313" key="10">
    <source>
        <dbReference type="Proteomes" id="UP000624404"/>
    </source>
</evidence>
<dbReference type="PROSITE" id="PS50173">
    <property type="entry name" value="UMUC"/>
    <property type="match status" value="1"/>
</dbReference>
<dbReference type="FunFam" id="3.30.70.270:FF:000014">
    <property type="entry name" value="DNA polymerase kappa subunit"/>
    <property type="match status" value="1"/>
</dbReference>
<protein>
    <recommendedName>
        <fullName evidence="1">DNA polymerase kappa</fullName>
    </recommendedName>
</protein>
<dbReference type="FunFam" id="1.10.150.810:FF:000003">
    <property type="entry name" value="DNA polymerase kappa subunit"/>
    <property type="match status" value="1"/>
</dbReference>
<evidence type="ECO:0000256" key="5">
    <source>
        <dbReference type="ARBA" id="ARBA00022833"/>
    </source>
</evidence>
<feature type="compositionally biased region" description="Polar residues" evidence="7">
    <location>
        <begin position="463"/>
        <end position="477"/>
    </location>
</feature>
<keyword evidence="10" id="KW-1185">Reference proteome</keyword>
<comment type="caution">
    <text evidence="9">The sequence shown here is derived from an EMBL/GenBank/DDBJ whole genome shotgun (WGS) entry which is preliminary data.</text>
</comment>
<dbReference type="AlphaFoldDB" id="A0A8H2W192"/>
<reference evidence="9" key="1">
    <citation type="submission" date="2020-10" db="EMBL/GenBank/DDBJ databases">
        <authorList>
            <person name="Kusch S."/>
        </authorList>
    </citation>
    <scope>NUCLEOTIDE SEQUENCE</scope>
    <source>
        <strain evidence="9">SwB9</strain>
    </source>
</reference>
<dbReference type="GO" id="GO:0005634">
    <property type="term" value="C:nucleus"/>
    <property type="evidence" value="ECO:0007669"/>
    <property type="project" value="TreeGrafter"/>
</dbReference>
<feature type="compositionally biased region" description="Polar residues" evidence="7">
    <location>
        <begin position="589"/>
        <end position="612"/>
    </location>
</feature>
<gene>
    <name evidence="9" type="ORF">SCLTRI_LOCUS8883</name>
</gene>
<dbReference type="Pfam" id="PF00817">
    <property type="entry name" value="IMS"/>
    <property type="match status" value="1"/>
</dbReference>
<feature type="compositionally biased region" description="Basic and acidic residues" evidence="7">
    <location>
        <begin position="616"/>
        <end position="625"/>
    </location>
</feature>
<dbReference type="SUPFAM" id="SSF56672">
    <property type="entry name" value="DNA/RNA polymerases"/>
    <property type="match status" value="1"/>
</dbReference>
<evidence type="ECO:0000256" key="1">
    <source>
        <dbReference type="ARBA" id="ARBA00016178"/>
    </source>
</evidence>
<dbReference type="InterPro" id="IPR043502">
    <property type="entry name" value="DNA/RNA_pol_sf"/>
</dbReference>
<dbReference type="InterPro" id="IPR043128">
    <property type="entry name" value="Rev_trsase/Diguanyl_cyclase"/>
</dbReference>
<dbReference type="SMART" id="SM00734">
    <property type="entry name" value="ZnF_Rad18"/>
    <property type="match status" value="1"/>
</dbReference>
<dbReference type="Proteomes" id="UP000624404">
    <property type="component" value="Unassembled WGS sequence"/>
</dbReference>
<evidence type="ECO:0000256" key="4">
    <source>
        <dbReference type="ARBA" id="ARBA00022771"/>
    </source>
</evidence>
<feature type="region of interest" description="Disordered" evidence="7">
    <location>
        <begin position="460"/>
        <end position="482"/>
    </location>
</feature>
<dbReference type="EMBL" id="CAJHIA010000033">
    <property type="protein sequence ID" value="CAD6449090.1"/>
    <property type="molecule type" value="Genomic_DNA"/>
</dbReference>
<feature type="compositionally biased region" description="Basic and acidic residues" evidence="7">
    <location>
        <begin position="509"/>
        <end position="530"/>
    </location>
</feature>
<feature type="region of interest" description="Disordered" evidence="7">
    <location>
        <begin position="509"/>
        <end position="546"/>
    </location>
</feature>
<dbReference type="Gene3D" id="1.10.150.20">
    <property type="entry name" value="5' to 3' exonuclease, C-terminal subdomain"/>
    <property type="match status" value="1"/>
</dbReference>
<dbReference type="InterPro" id="IPR036775">
    <property type="entry name" value="DNA_pol_Y-fam_lit_finger_sf"/>
</dbReference>
<dbReference type="Gene3D" id="3.30.70.270">
    <property type="match status" value="1"/>
</dbReference>
<sequence>MASEGTPENDDNEHKSLKYSLLGPSLTKSGQDFVDQSKVSEIIYNASKGSKYFNHEEERDKTLTVKIERILAKKAELEKLDLAYDRRRADTAIAELELTRDLSQTIVHIDCDAFYAAVEELDRPELKDVPFSVGKGVVTTCNYHARRFGVRSAMAGFIAKKLCPQLIQVPLNFDKYTAKAQEVREILVDYDPRFESASIDEAYLNITEYCQKNDIDPEAAVQQLRREVHEKTKVTISAGIAANAKIAKICSNKNKPNGQYRVPNDRIEIMKFMRDLPTRKVNGIGRVFERELGAIGVNTCGGIYNVRQYLPKLFGDKAFIFLMQCYLGLGRTDVKPAEEYTRKSVGTESTFGDMNDPAELRAKLRQTAEELEKDMQRTQFKGRTLVLKVKLKTYEVLTRQAAPPKAVSSADDLYKYSLPILEKLETEIPGMTLRLMGLRCTNLVSMKKPDTMAFFGFRKQDPTENGVSDNESKSVSSGIKRKASNLQDNVLEEQWEVWPEELLFEDAERQEREEELKEMESLSQREENDPRRHHGKEVLPNPKPTDDAVIEEEWWDCPVCQRPQASNEREFNEHIDLCLSRQTIRDVVQETSETPGTPAASGSNRKPLTVSSRKAKSGEKSKDKGNTPSDPKQRKLCF</sequence>
<feature type="region of interest" description="Disordered" evidence="7">
    <location>
        <begin position="588"/>
        <end position="638"/>
    </location>
</feature>
<dbReference type="PANTHER" id="PTHR11076">
    <property type="entry name" value="DNA REPAIR POLYMERASE UMUC / TRANSFERASE FAMILY MEMBER"/>
    <property type="match status" value="1"/>
</dbReference>
<proteinExistence type="predicted"/>
<evidence type="ECO:0000259" key="8">
    <source>
        <dbReference type="PROSITE" id="PS50173"/>
    </source>
</evidence>
<dbReference type="FunFam" id="1.10.150.20:FF:000039">
    <property type="entry name" value="Polymerase (DNA directed) kappa"/>
    <property type="match status" value="1"/>
</dbReference>
<dbReference type="SUPFAM" id="SSF100879">
    <property type="entry name" value="Lesion bypass DNA polymerase (Y-family), little finger domain"/>
    <property type="match status" value="1"/>
</dbReference>
<dbReference type="InterPro" id="IPR050116">
    <property type="entry name" value="DNA_polymerase-Y"/>
</dbReference>
<dbReference type="Gene3D" id="1.10.150.810">
    <property type="match status" value="1"/>
</dbReference>
<dbReference type="GO" id="GO:0070987">
    <property type="term" value="P:error-free translesion synthesis"/>
    <property type="evidence" value="ECO:0007669"/>
    <property type="project" value="UniProtKB-ARBA"/>
</dbReference>
<dbReference type="Gene3D" id="3.30.1490.100">
    <property type="entry name" value="DNA polymerase, Y-family, little finger domain"/>
    <property type="match status" value="1"/>
</dbReference>
<evidence type="ECO:0000256" key="7">
    <source>
        <dbReference type="SAM" id="MobiDB-lite"/>
    </source>
</evidence>
<dbReference type="FunFam" id="3.30.1490.100:FF:000010">
    <property type="entry name" value="DNA-directed polymerase kappa"/>
    <property type="match status" value="1"/>
</dbReference>
<dbReference type="GO" id="GO:0003887">
    <property type="term" value="F:DNA-directed DNA polymerase activity"/>
    <property type="evidence" value="ECO:0007669"/>
    <property type="project" value="InterPro"/>
</dbReference>
<keyword evidence="6" id="KW-0234">DNA repair</keyword>
<dbReference type="NCBIfam" id="NF002677">
    <property type="entry name" value="PRK02406.1"/>
    <property type="match status" value="1"/>
</dbReference>
<evidence type="ECO:0000256" key="6">
    <source>
        <dbReference type="ARBA" id="ARBA00023204"/>
    </source>
</evidence>
<dbReference type="GO" id="GO:0006281">
    <property type="term" value="P:DNA repair"/>
    <property type="evidence" value="ECO:0007669"/>
    <property type="project" value="UniProtKB-KW"/>
</dbReference>
<keyword evidence="2" id="KW-0479">Metal-binding</keyword>
<dbReference type="FunFam" id="3.40.1170.60:FF:000012">
    <property type="entry name" value="Putative DNA-directed polymerase kappa"/>
    <property type="match status" value="1"/>
</dbReference>
<keyword evidence="5" id="KW-0862">Zinc</keyword>
<keyword evidence="3" id="KW-0227">DNA damage</keyword>
<dbReference type="Pfam" id="PF11799">
    <property type="entry name" value="IMS_C"/>
    <property type="match status" value="1"/>
</dbReference>
<dbReference type="GO" id="GO:0008270">
    <property type="term" value="F:zinc ion binding"/>
    <property type="evidence" value="ECO:0007669"/>
    <property type="project" value="UniProtKB-KW"/>
</dbReference>
<dbReference type="GO" id="GO:0003684">
    <property type="term" value="F:damaged DNA binding"/>
    <property type="evidence" value="ECO:0007669"/>
    <property type="project" value="InterPro"/>
</dbReference>
<dbReference type="Gene3D" id="3.30.160.60">
    <property type="entry name" value="Classic Zinc Finger"/>
    <property type="match status" value="1"/>
</dbReference>
<keyword evidence="4" id="KW-0863">Zinc-finger</keyword>
<evidence type="ECO:0000256" key="2">
    <source>
        <dbReference type="ARBA" id="ARBA00022723"/>
    </source>
</evidence>
<name>A0A8H2W192_9HELO</name>
<accession>A0A8H2W192</accession>
<dbReference type="PANTHER" id="PTHR11076:SF33">
    <property type="entry name" value="DNA POLYMERASE KAPPA"/>
    <property type="match status" value="1"/>
</dbReference>
<dbReference type="Gene3D" id="3.40.1170.60">
    <property type="match status" value="1"/>
</dbReference>
<dbReference type="CDD" id="cd03586">
    <property type="entry name" value="PolY_Pol_IV_kappa"/>
    <property type="match status" value="1"/>
</dbReference>
<dbReference type="InterPro" id="IPR022880">
    <property type="entry name" value="DNApol_IV"/>
</dbReference>
<dbReference type="GO" id="GO:0042276">
    <property type="term" value="P:error-prone translesion synthesis"/>
    <property type="evidence" value="ECO:0007669"/>
    <property type="project" value="TreeGrafter"/>
</dbReference>
<evidence type="ECO:0000313" key="9">
    <source>
        <dbReference type="EMBL" id="CAD6449090.1"/>
    </source>
</evidence>
<organism evidence="9 10">
    <name type="scientific">Sclerotinia trifoliorum</name>
    <dbReference type="NCBI Taxonomy" id="28548"/>
    <lineage>
        <taxon>Eukaryota</taxon>
        <taxon>Fungi</taxon>
        <taxon>Dikarya</taxon>
        <taxon>Ascomycota</taxon>
        <taxon>Pezizomycotina</taxon>
        <taxon>Leotiomycetes</taxon>
        <taxon>Helotiales</taxon>
        <taxon>Sclerotiniaceae</taxon>
        <taxon>Sclerotinia</taxon>
    </lineage>
</organism>
<dbReference type="InterPro" id="IPR006642">
    <property type="entry name" value="Rad18_UBZ4"/>
</dbReference>
<dbReference type="InterPro" id="IPR001126">
    <property type="entry name" value="UmuC"/>
</dbReference>
<feature type="domain" description="UmuC" evidence="8">
    <location>
        <begin position="106"/>
        <end position="285"/>
    </location>
</feature>
<evidence type="ECO:0000256" key="3">
    <source>
        <dbReference type="ARBA" id="ARBA00022763"/>
    </source>
</evidence>
<dbReference type="InterPro" id="IPR017961">
    <property type="entry name" value="DNA_pol_Y-fam_little_finger"/>
</dbReference>